<evidence type="ECO:0000256" key="2">
    <source>
        <dbReference type="ARBA" id="ARBA00022679"/>
    </source>
</evidence>
<gene>
    <name evidence="4" type="ORF">ACFSDA_16245</name>
</gene>
<evidence type="ECO:0000256" key="3">
    <source>
        <dbReference type="ARBA" id="ARBA00022737"/>
    </source>
</evidence>
<dbReference type="InterPro" id="IPR051159">
    <property type="entry name" value="Hexapeptide_acetyltransf"/>
</dbReference>
<dbReference type="Pfam" id="PF14602">
    <property type="entry name" value="Hexapep_2"/>
    <property type="match status" value="2"/>
</dbReference>
<proteinExistence type="inferred from homology"/>
<comment type="caution">
    <text evidence="4">The sequence shown here is derived from an EMBL/GenBank/DDBJ whole genome shotgun (WGS) entry which is preliminary data.</text>
</comment>
<sequence>MTTADLTTLLAELDAGRTIPGGSPLHEVMLETSQQALRITAELNGSYHSPGRVRALLGELTGRPVPESTTVFPPLRSDFGRNLRIGERVFINSGCAVQDQGGVSIGDGALLGHNVVIATLNHAMDPAHRADLDPAPVRIGADAWIGANVTILPGVSIGDGAVVAAASVVTRDVPPRTLAMGSPARVVREITPEEPGA</sequence>
<name>A0ABW4Q2B3_9MICO</name>
<dbReference type="PANTHER" id="PTHR23416">
    <property type="entry name" value="SIALIC ACID SYNTHASE-RELATED"/>
    <property type="match status" value="1"/>
</dbReference>
<comment type="similarity">
    <text evidence="1">Belongs to the transferase hexapeptide repeat family.</text>
</comment>
<evidence type="ECO:0000313" key="4">
    <source>
        <dbReference type="EMBL" id="MFD1836612.1"/>
    </source>
</evidence>
<dbReference type="InterPro" id="IPR011004">
    <property type="entry name" value="Trimer_LpxA-like_sf"/>
</dbReference>
<dbReference type="PROSITE" id="PS00101">
    <property type="entry name" value="HEXAPEP_TRANSFERASES"/>
    <property type="match status" value="1"/>
</dbReference>
<keyword evidence="3" id="KW-0677">Repeat</keyword>
<dbReference type="PANTHER" id="PTHR23416:SF23">
    <property type="entry name" value="ACETYLTRANSFERASE C18B11.09C-RELATED"/>
    <property type="match status" value="1"/>
</dbReference>
<dbReference type="Proteomes" id="UP001597280">
    <property type="component" value="Unassembled WGS sequence"/>
</dbReference>
<dbReference type="InterPro" id="IPR018357">
    <property type="entry name" value="Hexapep_transf_CS"/>
</dbReference>
<evidence type="ECO:0000313" key="5">
    <source>
        <dbReference type="Proteomes" id="UP001597280"/>
    </source>
</evidence>
<evidence type="ECO:0000256" key="1">
    <source>
        <dbReference type="ARBA" id="ARBA00007274"/>
    </source>
</evidence>
<reference evidence="5" key="1">
    <citation type="journal article" date="2019" name="Int. J. Syst. Evol. Microbiol.">
        <title>The Global Catalogue of Microorganisms (GCM) 10K type strain sequencing project: providing services to taxonomists for standard genome sequencing and annotation.</title>
        <authorList>
            <consortium name="The Broad Institute Genomics Platform"/>
            <consortium name="The Broad Institute Genome Sequencing Center for Infectious Disease"/>
            <person name="Wu L."/>
            <person name="Ma J."/>
        </authorList>
    </citation>
    <scope>NUCLEOTIDE SEQUENCE [LARGE SCALE GENOMIC DNA]</scope>
    <source>
        <strain evidence="5">JCM 11650</strain>
    </source>
</reference>
<organism evidence="4 5">
    <name type="scientific">Brachybacterium rhamnosum</name>
    <dbReference type="NCBI Taxonomy" id="173361"/>
    <lineage>
        <taxon>Bacteria</taxon>
        <taxon>Bacillati</taxon>
        <taxon>Actinomycetota</taxon>
        <taxon>Actinomycetes</taxon>
        <taxon>Micrococcales</taxon>
        <taxon>Dermabacteraceae</taxon>
        <taxon>Brachybacterium</taxon>
    </lineage>
</organism>
<dbReference type="SUPFAM" id="SSF51161">
    <property type="entry name" value="Trimeric LpxA-like enzymes"/>
    <property type="match status" value="1"/>
</dbReference>
<keyword evidence="2" id="KW-0808">Transferase</keyword>
<keyword evidence="5" id="KW-1185">Reference proteome</keyword>
<dbReference type="RefSeq" id="WP_137771566.1">
    <property type="nucleotide sequence ID" value="NZ_BAAAIS010000006.1"/>
</dbReference>
<dbReference type="EMBL" id="JBHUFL010000011">
    <property type="protein sequence ID" value="MFD1836612.1"/>
    <property type="molecule type" value="Genomic_DNA"/>
</dbReference>
<dbReference type="InterPro" id="IPR001451">
    <property type="entry name" value="Hexapep"/>
</dbReference>
<protein>
    <submittedName>
        <fullName evidence="4">DapH/DapD/GlmU-related protein</fullName>
    </submittedName>
</protein>
<accession>A0ABW4Q2B3</accession>
<dbReference type="Gene3D" id="2.160.10.10">
    <property type="entry name" value="Hexapeptide repeat proteins"/>
    <property type="match status" value="1"/>
</dbReference>